<keyword evidence="5" id="KW-0378">Hydrolase</keyword>
<evidence type="ECO:0000313" key="10">
    <source>
        <dbReference type="Proteomes" id="UP000217182"/>
    </source>
</evidence>
<dbReference type="InterPro" id="IPR011118">
    <property type="entry name" value="Tannase/feruloyl_esterase"/>
</dbReference>
<evidence type="ECO:0000256" key="8">
    <source>
        <dbReference type="SAM" id="SignalP"/>
    </source>
</evidence>
<keyword evidence="6" id="KW-0106">Calcium</keyword>
<dbReference type="OrthoDB" id="7197884at2"/>
<evidence type="ECO:0000256" key="4">
    <source>
        <dbReference type="ARBA" id="ARBA00022729"/>
    </source>
</evidence>
<protein>
    <recommendedName>
        <fullName evidence="11">Feruloyl esterase</fullName>
    </recommendedName>
</protein>
<reference evidence="9 10" key="1">
    <citation type="submission" date="2016-01" db="EMBL/GenBank/DDBJ databases">
        <authorList>
            <person name="Oliw E.H."/>
        </authorList>
    </citation>
    <scope>NUCLEOTIDE SEQUENCE [LARGE SCALE GENOMIC DNA]</scope>
    <source>
        <strain evidence="9 10">FRB97</strain>
    </source>
</reference>
<feature type="chain" id="PRO_5012964840" description="Feruloyl esterase" evidence="8">
    <location>
        <begin position="38"/>
        <end position="537"/>
    </location>
</feature>
<evidence type="ECO:0000256" key="6">
    <source>
        <dbReference type="ARBA" id="ARBA00022837"/>
    </source>
</evidence>
<dbReference type="RefSeq" id="WP_095848172.1">
    <property type="nucleotide sequence ID" value="NZ_CP014136.1"/>
</dbReference>
<organism evidence="9 10">
    <name type="scientific">Gibbsiella quercinecans</name>
    <dbReference type="NCBI Taxonomy" id="929813"/>
    <lineage>
        <taxon>Bacteria</taxon>
        <taxon>Pseudomonadati</taxon>
        <taxon>Pseudomonadota</taxon>
        <taxon>Gammaproteobacteria</taxon>
        <taxon>Enterobacterales</taxon>
        <taxon>Yersiniaceae</taxon>
        <taxon>Gibbsiella</taxon>
    </lineage>
</organism>
<dbReference type="AlphaFoldDB" id="A0A250B648"/>
<proteinExistence type="inferred from homology"/>
<gene>
    <name evidence="9" type="ORF">AWC35_20840</name>
</gene>
<keyword evidence="3" id="KW-0479">Metal-binding</keyword>
<evidence type="ECO:0000256" key="7">
    <source>
        <dbReference type="ARBA" id="ARBA00023157"/>
    </source>
</evidence>
<dbReference type="SUPFAM" id="SSF53474">
    <property type="entry name" value="alpha/beta-Hydrolases"/>
    <property type="match status" value="1"/>
</dbReference>
<feature type="signal peptide" evidence="8">
    <location>
        <begin position="1"/>
        <end position="37"/>
    </location>
</feature>
<evidence type="ECO:0000256" key="3">
    <source>
        <dbReference type="ARBA" id="ARBA00022723"/>
    </source>
</evidence>
<dbReference type="Pfam" id="PF07519">
    <property type="entry name" value="Tannase"/>
    <property type="match status" value="2"/>
</dbReference>
<evidence type="ECO:0000256" key="1">
    <source>
        <dbReference type="ARBA" id="ARBA00006249"/>
    </source>
</evidence>
<dbReference type="GO" id="GO:0052689">
    <property type="term" value="F:carboxylic ester hydrolase activity"/>
    <property type="evidence" value="ECO:0007669"/>
    <property type="project" value="UniProtKB-KW"/>
</dbReference>
<evidence type="ECO:0008006" key="11">
    <source>
        <dbReference type="Google" id="ProtNLM"/>
    </source>
</evidence>
<evidence type="ECO:0000256" key="2">
    <source>
        <dbReference type="ARBA" id="ARBA00022487"/>
    </source>
</evidence>
<keyword evidence="4 8" id="KW-0732">Signal</keyword>
<dbReference type="EMBL" id="CP014136">
    <property type="protein sequence ID" value="ATA21591.1"/>
    <property type="molecule type" value="Genomic_DNA"/>
</dbReference>
<dbReference type="Proteomes" id="UP000217182">
    <property type="component" value="Chromosome"/>
</dbReference>
<evidence type="ECO:0000313" key="9">
    <source>
        <dbReference type="EMBL" id="ATA21591.1"/>
    </source>
</evidence>
<dbReference type="InterPro" id="IPR029058">
    <property type="entry name" value="AB_hydrolase_fold"/>
</dbReference>
<keyword evidence="2" id="KW-0719">Serine esterase</keyword>
<keyword evidence="10" id="KW-1185">Reference proteome</keyword>
<name>A0A250B648_9GAMM</name>
<accession>A0A250B648</accession>
<dbReference type="PANTHER" id="PTHR33938:SF15">
    <property type="entry name" value="FERULOYL ESTERASE B-RELATED"/>
    <property type="match status" value="1"/>
</dbReference>
<sequence length="537" mass="59331">MQINNMPRGKSPHALCRRKALLFFAACIQIVSWQSLAATKAGADACAALSQKALSGLEVVSAEVVKKGEFTVPAGPGPMALLQTLTGINAGGQTTLGPNPAFCRVKAIQRPSADSEIRLEVWLPMDNWNGKFMGTGNFSWGGYFMYPVMLSGLEKGYATASTDTGHDEGNPLQKGGKFITGHPEKLTDYAWRAHHLMAVDAKTIIRAFFGQGPVRSYWIGCSLGGLEGLIEAKNFPEDYDGMVVGAPPNPLLNFNAAQLWPMWLVNQHPEMDIPREKLALLHNAIIKQCASPVGQAQGFIEEPDKCQFEPKQLLCKNGDSADCLTAAQVTLMENIYRGPVDPQTGEVIFQGPAKGSELEIDDYLRKPHQTALDLFRYAVYQNPDWDWKQFDWRKDVAHSQAVLNGRLQVDANLRPFFQRGGKMLMFIGWNDFHNPLDLINYYNDVVANAGKANNDFLRLFVIPGMAHCHSGDGCDTFNKIDALDDWFEKNKAPDVIKALRVKNNQVVRSRPICAYPQTAKYSGTGDINIAESFICSN</sequence>
<dbReference type="GO" id="GO:0046872">
    <property type="term" value="F:metal ion binding"/>
    <property type="evidence" value="ECO:0007669"/>
    <property type="project" value="UniProtKB-KW"/>
</dbReference>
<keyword evidence="7" id="KW-1015">Disulfide bond</keyword>
<comment type="similarity">
    <text evidence="1">Belongs to the tannase family.</text>
</comment>
<evidence type="ECO:0000256" key="5">
    <source>
        <dbReference type="ARBA" id="ARBA00022801"/>
    </source>
</evidence>
<dbReference type="Gene3D" id="3.40.50.1820">
    <property type="entry name" value="alpha/beta hydrolase"/>
    <property type="match status" value="1"/>
</dbReference>
<dbReference type="PANTHER" id="PTHR33938">
    <property type="entry name" value="FERULOYL ESTERASE B-RELATED"/>
    <property type="match status" value="1"/>
</dbReference>
<dbReference type="KEGG" id="gqu:AWC35_20840"/>